<dbReference type="PROSITE" id="PS50105">
    <property type="entry name" value="SAM_DOMAIN"/>
    <property type="match status" value="1"/>
</dbReference>
<dbReference type="Pfam" id="PF07647">
    <property type="entry name" value="SAM_2"/>
    <property type="match status" value="1"/>
</dbReference>
<dbReference type="EnsemblMetazoa" id="XM_024224890.1">
    <property type="protein sequence ID" value="XP_024080658.1"/>
    <property type="gene ID" value="LOC106662598"/>
</dbReference>
<dbReference type="GeneID" id="106662598"/>
<dbReference type="InterPro" id="IPR013761">
    <property type="entry name" value="SAM/pointed_sf"/>
</dbReference>
<feature type="compositionally biased region" description="Polar residues" evidence="1">
    <location>
        <begin position="67"/>
        <end position="76"/>
    </location>
</feature>
<dbReference type="GO" id="GO:0035102">
    <property type="term" value="C:PRC1 complex"/>
    <property type="evidence" value="ECO:0007669"/>
    <property type="project" value="TreeGrafter"/>
</dbReference>
<feature type="compositionally biased region" description="Pro residues" evidence="1">
    <location>
        <begin position="91"/>
        <end position="104"/>
    </location>
</feature>
<organism evidence="3 4">
    <name type="scientific">Cimex lectularius</name>
    <name type="common">Bed bug</name>
    <name type="synonym">Acanthia lectularia</name>
    <dbReference type="NCBI Taxonomy" id="79782"/>
    <lineage>
        <taxon>Eukaryota</taxon>
        <taxon>Metazoa</taxon>
        <taxon>Ecdysozoa</taxon>
        <taxon>Arthropoda</taxon>
        <taxon>Hexapoda</taxon>
        <taxon>Insecta</taxon>
        <taxon>Pterygota</taxon>
        <taxon>Neoptera</taxon>
        <taxon>Paraneoptera</taxon>
        <taxon>Hemiptera</taxon>
        <taxon>Heteroptera</taxon>
        <taxon>Panheteroptera</taxon>
        <taxon>Cimicomorpha</taxon>
        <taxon>Cimicidae</taxon>
        <taxon>Cimex</taxon>
    </lineage>
</organism>
<dbReference type="InterPro" id="IPR050548">
    <property type="entry name" value="PcG_chromatin_remod_factors"/>
</dbReference>
<dbReference type="Proteomes" id="UP000494040">
    <property type="component" value="Unassembled WGS sequence"/>
</dbReference>
<dbReference type="GO" id="GO:0042393">
    <property type="term" value="F:histone binding"/>
    <property type="evidence" value="ECO:0007669"/>
    <property type="project" value="TreeGrafter"/>
</dbReference>
<feature type="compositionally biased region" description="Polar residues" evidence="1">
    <location>
        <begin position="44"/>
        <end position="56"/>
    </location>
</feature>
<feature type="region of interest" description="Disordered" evidence="1">
    <location>
        <begin position="163"/>
        <end position="188"/>
    </location>
</feature>
<dbReference type="KEGG" id="clec:106662598"/>
<dbReference type="GO" id="GO:0045892">
    <property type="term" value="P:negative regulation of DNA-templated transcription"/>
    <property type="evidence" value="ECO:0007669"/>
    <property type="project" value="TreeGrafter"/>
</dbReference>
<dbReference type="RefSeq" id="XP_024080658.1">
    <property type="nucleotide sequence ID" value="XM_024224890.1"/>
</dbReference>
<feature type="domain" description="SAM" evidence="2">
    <location>
        <begin position="242"/>
        <end position="291"/>
    </location>
</feature>
<dbReference type="OMA" id="SPVVWPS"/>
<dbReference type="CTD" id="34530"/>
<dbReference type="PANTHER" id="PTHR12247:SF138">
    <property type="entry name" value="POLYHOMEOTIC DISTAL, ISOFORM A-RELATED"/>
    <property type="match status" value="1"/>
</dbReference>
<evidence type="ECO:0000256" key="1">
    <source>
        <dbReference type="SAM" id="MobiDB-lite"/>
    </source>
</evidence>
<protein>
    <recommendedName>
        <fullName evidence="2">SAM domain-containing protein</fullName>
    </recommendedName>
</protein>
<reference evidence="3" key="1">
    <citation type="submission" date="2022-01" db="UniProtKB">
        <authorList>
            <consortium name="EnsemblMetazoa"/>
        </authorList>
    </citation>
    <scope>IDENTIFICATION</scope>
</reference>
<evidence type="ECO:0000313" key="3">
    <source>
        <dbReference type="EnsemblMetazoa" id="XP_024080658.1"/>
    </source>
</evidence>
<dbReference type="SUPFAM" id="SSF47769">
    <property type="entry name" value="SAM/Pointed domain"/>
    <property type="match status" value="1"/>
</dbReference>
<feature type="compositionally biased region" description="Low complexity" evidence="1">
    <location>
        <begin position="25"/>
        <end position="41"/>
    </location>
</feature>
<evidence type="ECO:0000313" key="4">
    <source>
        <dbReference type="Proteomes" id="UP000494040"/>
    </source>
</evidence>
<proteinExistence type="predicted"/>
<dbReference type="Gene3D" id="1.10.150.50">
    <property type="entry name" value="Transcription Factor, Ets-1"/>
    <property type="match status" value="1"/>
</dbReference>
<accession>A0A8I6SEX1</accession>
<dbReference type="AlphaFoldDB" id="A0A8I6SEX1"/>
<dbReference type="OrthoDB" id="6433810at2759"/>
<keyword evidence="4" id="KW-1185">Reference proteome</keyword>
<dbReference type="SMART" id="SM00454">
    <property type="entry name" value="SAM"/>
    <property type="match status" value="1"/>
</dbReference>
<dbReference type="PANTHER" id="PTHR12247">
    <property type="entry name" value="POLYCOMB GROUP PROTEIN"/>
    <property type="match status" value="1"/>
</dbReference>
<dbReference type="InterPro" id="IPR001660">
    <property type="entry name" value="SAM"/>
</dbReference>
<dbReference type="GO" id="GO:0003682">
    <property type="term" value="F:chromatin binding"/>
    <property type="evidence" value="ECO:0007669"/>
    <property type="project" value="TreeGrafter"/>
</dbReference>
<sequence length="322" mass="33820">MTTVEGGVKSERLSPSSSGGPACDTGSSRSGTPSSSCTPPRQGGSPSQALPISRNYSDFMRSLAAKYNNNNSSPNDFLSGRNGFSSLKPGTSPPFPGLLPPPSASPATEKDVKSEGQGMLSFLPVPPVLPPVIDLNATQALLNMVRTHQQGHQLESYLKGATKRDAGNTPLDLSASAKPPKKQKRSLSESLYGADVLPLLRASKRGAGASIGQARKLAAKAACASACQEKPCTPDSQTVSHWSVEDVAGFVASVEMCAEYAQNFRDQRIDGSALALLTEEHLTTTLSMKLGPALKLRSILSSKLGQCPLCMHCTHCHTSGEK</sequence>
<evidence type="ECO:0000259" key="2">
    <source>
        <dbReference type="PROSITE" id="PS50105"/>
    </source>
</evidence>
<feature type="region of interest" description="Disordered" evidence="1">
    <location>
        <begin position="1"/>
        <end position="115"/>
    </location>
</feature>
<name>A0A8I6SEX1_CIMLE</name>